<proteinExistence type="predicted"/>
<protein>
    <recommendedName>
        <fullName evidence="3">Threonine transporter</fullName>
    </recommendedName>
</protein>
<evidence type="ECO:0000313" key="1">
    <source>
        <dbReference type="EMBL" id="PMM61262.1"/>
    </source>
</evidence>
<evidence type="ECO:0000313" key="2">
    <source>
        <dbReference type="Proteomes" id="UP000235554"/>
    </source>
</evidence>
<comment type="caution">
    <text evidence="1">The sequence shown here is derived from an EMBL/GenBank/DDBJ whole genome shotgun (WGS) entry which is preliminary data.</text>
</comment>
<reference evidence="2" key="1">
    <citation type="submission" date="2016-07" db="EMBL/GenBank/DDBJ databases">
        <title>Nontailed viruses are major unrecognized killers of bacteria in the ocean.</title>
        <authorList>
            <person name="Kauffman K."/>
            <person name="Hussain F."/>
            <person name="Yang J."/>
            <person name="Arevalo P."/>
            <person name="Brown J."/>
            <person name="Cutler M."/>
            <person name="Kelly L."/>
            <person name="Polz M.F."/>
        </authorList>
    </citation>
    <scope>NUCLEOTIDE SEQUENCE [LARGE SCALE GENOMIC DNA]</scope>
    <source>
        <strain evidence="2">10N.261.48.A1</strain>
    </source>
</reference>
<organism evidence="1 2">
    <name type="scientific">Vibrio lentus</name>
    <dbReference type="NCBI Taxonomy" id="136468"/>
    <lineage>
        <taxon>Bacteria</taxon>
        <taxon>Pseudomonadati</taxon>
        <taxon>Pseudomonadota</taxon>
        <taxon>Gammaproteobacteria</taxon>
        <taxon>Vibrionales</taxon>
        <taxon>Vibrionaceae</taxon>
        <taxon>Vibrio</taxon>
    </lineage>
</organism>
<dbReference type="RefSeq" id="WP_102554742.1">
    <property type="nucleotide sequence ID" value="NZ_MCZJ01000008.1"/>
</dbReference>
<dbReference type="InterPro" id="IPR046904">
    <property type="entry name" value="ABC-3C_MC2"/>
</dbReference>
<sequence>MDEKVTDHVYKTFNSSLEAGVRVLCILEALSPAGLDFEELTKSDYVLVNSYDFGGPKSLHPKLPNRKGELVTRRENIREGLELMRRFGLVKVKLSQDGAVYYTTDKTKPYLKLMIVTYSKDLQEIALWLSKEIKANSFNWVDDLLKQVAYS</sequence>
<dbReference type="Proteomes" id="UP000235554">
    <property type="component" value="Unassembled WGS sequence"/>
</dbReference>
<dbReference type="Pfam" id="PF20288">
    <property type="entry name" value="MC2"/>
    <property type="match status" value="1"/>
</dbReference>
<name>A0A855IUP5_9VIBR</name>
<dbReference type="AlphaFoldDB" id="A0A855IUP5"/>
<evidence type="ECO:0008006" key="3">
    <source>
        <dbReference type="Google" id="ProtNLM"/>
    </source>
</evidence>
<dbReference type="EMBL" id="MCZJ01000008">
    <property type="protein sequence ID" value="PMM61262.1"/>
    <property type="molecule type" value="Genomic_DNA"/>
</dbReference>
<accession>A0A855IUP5</accession>
<gene>
    <name evidence="1" type="ORF">BCT50_20780</name>
</gene>